<feature type="domain" description="Aminotransferase class I/classII large" evidence="7">
    <location>
        <begin position="62"/>
        <end position="413"/>
    </location>
</feature>
<dbReference type="InterPro" id="IPR015424">
    <property type="entry name" value="PyrdxlP-dep_Trfase"/>
</dbReference>
<dbReference type="InterPro" id="IPR015421">
    <property type="entry name" value="PyrdxlP-dep_Trfase_major"/>
</dbReference>
<dbReference type="AlphaFoldDB" id="A0A2U2NCR7"/>
<proteinExistence type="inferred from homology"/>
<dbReference type="Proteomes" id="UP000245876">
    <property type="component" value="Unassembled WGS sequence"/>
</dbReference>
<dbReference type="InterPro" id="IPR015422">
    <property type="entry name" value="PyrdxlP-dep_Trfase_small"/>
</dbReference>
<dbReference type="PANTHER" id="PTHR46383">
    <property type="entry name" value="ASPARTATE AMINOTRANSFERASE"/>
    <property type="match status" value="1"/>
</dbReference>
<dbReference type="GO" id="GO:0030170">
    <property type="term" value="F:pyridoxal phosphate binding"/>
    <property type="evidence" value="ECO:0007669"/>
    <property type="project" value="InterPro"/>
</dbReference>
<evidence type="ECO:0000313" key="9">
    <source>
        <dbReference type="Proteomes" id="UP000245876"/>
    </source>
</evidence>
<dbReference type="InterPro" id="IPR050596">
    <property type="entry name" value="AspAT/PAT-like"/>
</dbReference>
<keyword evidence="3 6" id="KW-0032">Aminotransferase</keyword>
<dbReference type="EC" id="2.6.1.-" evidence="6"/>
<dbReference type="CDD" id="cd00609">
    <property type="entry name" value="AAT_like"/>
    <property type="match status" value="1"/>
</dbReference>
<evidence type="ECO:0000256" key="4">
    <source>
        <dbReference type="ARBA" id="ARBA00022679"/>
    </source>
</evidence>
<evidence type="ECO:0000256" key="5">
    <source>
        <dbReference type="ARBA" id="ARBA00022898"/>
    </source>
</evidence>
<dbReference type="EMBL" id="QFFM01000002">
    <property type="protein sequence ID" value="PWG66824.1"/>
    <property type="molecule type" value="Genomic_DNA"/>
</dbReference>
<dbReference type="FunFam" id="3.40.640.10:FF:000033">
    <property type="entry name" value="Aspartate aminotransferase"/>
    <property type="match status" value="1"/>
</dbReference>
<dbReference type="Pfam" id="PF00155">
    <property type="entry name" value="Aminotran_1_2"/>
    <property type="match status" value="1"/>
</dbReference>
<dbReference type="InterPro" id="IPR004839">
    <property type="entry name" value="Aminotransferase_I/II_large"/>
</dbReference>
<keyword evidence="4 6" id="KW-0808">Transferase</keyword>
<evidence type="ECO:0000259" key="7">
    <source>
        <dbReference type="Pfam" id="PF00155"/>
    </source>
</evidence>
<name>A0A2U2NCR7_9BIFI</name>
<sequence length="421" mass="45405">MGMGTGLDISRIRNTVWLECRTTCRIHAISGGLGMPAISRRAQEALYPSVREMFELAAGVPDTISFAVGEPGFDTPKPMIDAAYQAAIHGDTHYTPNRGTAALREAWCRYRAKQDGVDYDPAGEIIVTTGGMEAVYLAMIATLDAGDDILIPDPGYANYFGQAQMAQVNVVPVPLYEDNGFRMRAVDVEAAITPRTRALLLNSPSNPTGAIIGPDALAAIAEVACRHDLWVISDEVYRAFVYDDHVRCLSIAAMPGMKERTVVVDSFSKTFAMTGWRIGCAFGPKPIIDQMTVMQENVVSCVPGALQVGAVAALEGAADILSTMKAAYRANRDMVARAVADMPLVSCNVPDGAFYILINVTATGMNDHDFAVRLLNEAHVVVTPASGFGSRGRGYVRLSYVGTAEDTAEGLRRMKAWLERL</sequence>
<dbReference type="GO" id="GO:0008483">
    <property type="term" value="F:transaminase activity"/>
    <property type="evidence" value="ECO:0007669"/>
    <property type="project" value="UniProtKB-KW"/>
</dbReference>
<dbReference type="GO" id="GO:0006520">
    <property type="term" value="P:amino acid metabolic process"/>
    <property type="evidence" value="ECO:0007669"/>
    <property type="project" value="InterPro"/>
</dbReference>
<dbReference type="Gene3D" id="3.90.1150.10">
    <property type="entry name" value="Aspartate Aminotransferase, domain 1"/>
    <property type="match status" value="1"/>
</dbReference>
<dbReference type="PROSITE" id="PS00105">
    <property type="entry name" value="AA_TRANSFER_CLASS_1"/>
    <property type="match status" value="1"/>
</dbReference>
<evidence type="ECO:0000256" key="2">
    <source>
        <dbReference type="ARBA" id="ARBA00007441"/>
    </source>
</evidence>
<keyword evidence="9" id="KW-1185">Reference proteome</keyword>
<evidence type="ECO:0000256" key="1">
    <source>
        <dbReference type="ARBA" id="ARBA00001933"/>
    </source>
</evidence>
<protein>
    <recommendedName>
        <fullName evidence="6">Aminotransferase</fullName>
        <ecNumber evidence="6">2.6.1.-</ecNumber>
    </recommendedName>
</protein>
<dbReference type="InterPro" id="IPR004838">
    <property type="entry name" value="NHTrfase_class1_PyrdxlP-BS"/>
</dbReference>
<comment type="cofactor">
    <cofactor evidence="1 6">
        <name>pyridoxal 5'-phosphate</name>
        <dbReference type="ChEBI" id="CHEBI:597326"/>
    </cofactor>
</comment>
<comment type="similarity">
    <text evidence="2 6">Belongs to the class-I pyridoxal-phosphate-dependent aminotransferase family.</text>
</comment>
<keyword evidence="5" id="KW-0663">Pyridoxal phosphate</keyword>
<dbReference type="Gene3D" id="3.40.640.10">
    <property type="entry name" value="Type I PLP-dependent aspartate aminotransferase-like (Major domain)"/>
    <property type="match status" value="1"/>
</dbReference>
<organism evidence="8 9">
    <name type="scientific">Bifidobacterium callitrichidarum</name>
    <dbReference type="NCBI Taxonomy" id="2052941"/>
    <lineage>
        <taxon>Bacteria</taxon>
        <taxon>Bacillati</taxon>
        <taxon>Actinomycetota</taxon>
        <taxon>Actinomycetes</taxon>
        <taxon>Bifidobacteriales</taxon>
        <taxon>Bifidobacteriaceae</taxon>
        <taxon>Bifidobacterium</taxon>
    </lineage>
</organism>
<evidence type="ECO:0000313" key="8">
    <source>
        <dbReference type="EMBL" id="PWG66824.1"/>
    </source>
</evidence>
<comment type="caution">
    <text evidence="8">The sequence shown here is derived from an EMBL/GenBank/DDBJ whole genome shotgun (WGS) entry which is preliminary data.</text>
</comment>
<dbReference type="SUPFAM" id="SSF53383">
    <property type="entry name" value="PLP-dependent transferases"/>
    <property type="match status" value="1"/>
</dbReference>
<evidence type="ECO:0000256" key="6">
    <source>
        <dbReference type="RuleBase" id="RU000481"/>
    </source>
</evidence>
<accession>A0A2U2NCR7</accession>
<reference evidence="8 9" key="1">
    <citation type="journal article" date="2018" name="Int. J. Syst. Evol. Microbiol.">
        <title>Bifidobacterium callitrichidarum sp. nov. from the faeces of the emperor tamarin (Saguinus imperator).</title>
        <authorList>
            <person name="Modesto M."/>
            <person name="Michelini S."/>
            <person name="Sansosti M.C."/>
            <person name="De Filippo C."/>
            <person name="Cavalieri D."/>
            <person name="Qvirist L."/>
            <person name="Andlid T."/>
            <person name="Spiezio C."/>
            <person name="Sandri C."/>
            <person name="Pascarelli S."/>
            <person name="Sgorbati B."/>
            <person name="Mattarelli P."/>
        </authorList>
    </citation>
    <scope>NUCLEOTIDE SEQUENCE [LARGE SCALE GENOMIC DNA]</scope>
    <source>
        <strain evidence="8 9">TRI 5</strain>
    </source>
</reference>
<gene>
    <name evidence="8" type="ORF">DF196_00930</name>
</gene>
<evidence type="ECO:0000256" key="3">
    <source>
        <dbReference type="ARBA" id="ARBA00022576"/>
    </source>
</evidence>